<feature type="chain" id="PRO_5031139735" evidence="1">
    <location>
        <begin position="24"/>
        <end position="199"/>
    </location>
</feature>
<keyword evidence="4" id="KW-1185">Reference proteome</keyword>
<dbReference type="EMBL" id="JACLAU010000003">
    <property type="protein sequence ID" value="MBC2650846.1"/>
    <property type="molecule type" value="Genomic_DNA"/>
</dbReference>
<evidence type="ECO:0000256" key="1">
    <source>
        <dbReference type="SAM" id="SignalP"/>
    </source>
</evidence>
<organism evidence="3 4">
    <name type="scientific">Novosphingobium aerophilum</name>
    <dbReference type="NCBI Taxonomy" id="2839843"/>
    <lineage>
        <taxon>Bacteria</taxon>
        <taxon>Pseudomonadati</taxon>
        <taxon>Pseudomonadota</taxon>
        <taxon>Alphaproteobacteria</taxon>
        <taxon>Sphingomonadales</taxon>
        <taxon>Sphingomonadaceae</taxon>
        <taxon>Novosphingobium</taxon>
    </lineage>
</organism>
<dbReference type="RefSeq" id="WP_185682267.1">
    <property type="nucleotide sequence ID" value="NZ_JACLAU010000003.1"/>
</dbReference>
<gene>
    <name evidence="3" type="ORF">H7F49_03950</name>
</gene>
<evidence type="ECO:0000313" key="3">
    <source>
        <dbReference type="EMBL" id="MBC2650846.1"/>
    </source>
</evidence>
<dbReference type="Pfam" id="PF07589">
    <property type="entry name" value="PEP-CTERM"/>
    <property type="match status" value="1"/>
</dbReference>
<evidence type="ECO:0000313" key="4">
    <source>
        <dbReference type="Proteomes" id="UP000520156"/>
    </source>
</evidence>
<dbReference type="Proteomes" id="UP000520156">
    <property type="component" value="Unassembled WGS sequence"/>
</dbReference>
<dbReference type="AlphaFoldDB" id="A0A7X1F5Q3"/>
<name>A0A7X1F5Q3_9SPHN</name>
<reference evidence="3 4" key="1">
    <citation type="submission" date="2020-08" db="EMBL/GenBank/DDBJ databases">
        <title>The genome sequence of Novosphingobium flavum 4Y4.</title>
        <authorList>
            <person name="Liu Y."/>
        </authorList>
    </citation>
    <scope>NUCLEOTIDE SEQUENCE [LARGE SCALE GENOMIC DNA]</scope>
    <source>
        <strain evidence="3 4">4Y4</strain>
    </source>
</reference>
<dbReference type="NCBIfam" id="NF035944">
    <property type="entry name" value="PEPxxWA-CTERM"/>
    <property type="match status" value="1"/>
</dbReference>
<evidence type="ECO:0000259" key="2">
    <source>
        <dbReference type="Pfam" id="PF07589"/>
    </source>
</evidence>
<proteinExistence type="predicted"/>
<feature type="domain" description="Ice-binding protein C-terminal" evidence="2">
    <location>
        <begin position="167"/>
        <end position="191"/>
    </location>
</feature>
<dbReference type="InterPro" id="IPR013424">
    <property type="entry name" value="Ice-binding_C"/>
</dbReference>
<comment type="caution">
    <text evidence="3">The sequence shown here is derived from an EMBL/GenBank/DDBJ whole genome shotgun (WGS) entry which is preliminary data.</text>
</comment>
<protein>
    <submittedName>
        <fullName evidence="3">PEPxxWA-CTERM sorting domain-containing protein</fullName>
    </submittedName>
</protein>
<sequence>MRKKIIGLTTATLATLMAPMAEAATLVDTGTPTTLGSALAPGGTLAGKFTLGSASTITGVQGYIGGAGGHTITVSLFGPGTLPSYANTLQTTSFTSTGSTGSWQGVSGLNWSLAAGDYWIGFDSNGNDAMGGGSPNPLSSYAYGVGGTFYPYNVLGFGVQITGVTAAVPEPSTWLLMICGIGLVAAAQRRRPRARLGLT</sequence>
<dbReference type="NCBIfam" id="TIGR02595">
    <property type="entry name" value="PEP_CTERM"/>
    <property type="match status" value="1"/>
</dbReference>
<accession>A0A7X1F5Q3</accession>
<feature type="signal peptide" evidence="1">
    <location>
        <begin position="1"/>
        <end position="23"/>
    </location>
</feature>
<keyword evidence="1" id="KW-0732">Signal</keyword>